<keyword evidence="2" id="KW-1185">Reference proteome</keyword>
<gene>
    <name evidence="1" type="ORF">D5086_007499</name>
</gene>
<sequence length="305" mass="33305">MTSPSFISPLLTLAVVLTVTITPLISASGGFCQEKMATLGGVHDSQSSQNSAEIDSLARFAVDEHNKKENAILEFARVVKAKEQVVAGTMHHLTIEAIEAGKKKLYEAKVWVKPWLNFKELHEFKDASDVPVFTSSDLGVKRDGHAPGWRAVPVHDPSVQDAAVHALKSIQQRSNSLFPYELQEVVHANAEVVDDSAKFDMLLKVKRGSTEEKFKIESLKHHGVVPAGSINLGTSPHCDCLSANRSPLCEVRTVPLYQDPTEQTDPVKPVQHLVERPCSITLTPQLGSQSTVTWLGEASLTAQAF</sequence>
<name>A0ACC4CPG4_POPAL</name>
<accession>A0ACC4CPG4</accession>
<evidence type="ECO:0000313" key="2">
    <source>
        <dbReference type="Proteomes" id="UP000309997"/>
    </source>
</evidence>
<dbReference type="Proteomes" id="UP000309997">
    <property type="component" value="Unassembled WGS sequence"/>
</dbReference>
<protein>
    <submittedName>
        <fullName evidence="1">Uncharacterized protein</fullName>
    </submittedName>
</protein>
<comment type="caution">
    <text evidence="1">The sequence shown here is derived from an EMBL/GenBank/DDBJ whole genome shotgun (WGS) entry which is preliminary data.</text>
</comment>
<proteinExistence type="predicted"/>
<evidence type="ECO:0000313" key="1">
    <source>
        <dbReference type="EMBL" id="KAL3599581.1"/>
    </source>
</evidence>
<dbReference type="EMBL" id="RCHU02000003">
    <property type="protein sequence ID" value="KAL3599581.1"/>
    <property type="molecule type" value="Genomic_DNA"/>
</dbReference>
<reference evidence="1 2" key="1">
    <citation type="journal article" date="2024" name="Plant Biotechnol. J.">
        <title>Genome and CRISPR/Cas9 system of a widespread forest tree (Populus alba) in the world.</title>
        <authorList>
            <person name="Liu Y.J."/>
            <person name="Jiang P.F."/>
            <person name="Han X.M."/>
            <person name="Li X.Y."/>
            <person name="Wang H.M."/>
            <person name="Wang Y.J."/>
            <person name="Wang X.X."/>
            <person name="Zeng Q.Y."/>
        </authorList>
    </citation>
    <scope>NUCLEOTIDE SEQUENCE [LARGE SCALE GENOMIC DNA]</scope>
    <source>
        <strain evidence="2">cv. PAL-ZL1</strain>
    </source>
</reference>
<organism evidence="1 2">
    <name type="scientific">Populus alba</name>
    <name type="common">White poplar</name>
    <dbReference type="NCBI Taxonomy" id="43335"/>
    <lineage>
        <taxon>Eukaryota</taxon>
        <taxon>Viridiplantae</taxon>
        <taxon>Streptophyta</taxon>
        <taxon>Embryophyta</taxon>
        <taxon>Tracheophyta</taxon>
        <taxon>Spermatophyta</taxon>
        <taxon>Magnoliopsida</taxon>
        <taxon>eudicotyledons</taxon>
        <taxon>Gunneridae</taxon>
        <taxon>Pentapetalae</taxon>
        <taxon>rosids</taxon>
        <taxon>fabids</taxon>
        <taxon>Malpighiales</taxon>
        <taxon>Salicaceae</taxon>
        <taxon>Saliceae</taxon>
        <taxon>Populus</taxon>
    </lineage>
</organism>